<feature type="transmembrane region" description="Helical" evidence="1">
    <location>
        <begin position="12"/>
        <end position="31"/>
    </location>
</feature>
<proteinExistence type="predicted"/>
<name>A0AAE3ZWP4_9ACTN</name>
<evidence type="ECO:0000313" key="2">
    <source>
        <dbReference type="EMBL" id="MDR7327408.1"/>
    </source>
</evidence>
<sequence>MDNGTGATRRNIPARTPISLAAILVGVIVLVTTAPDVLRGEVAILPVFAVVAALAAIAVGVAGLIGAARHP</sequence>
<organism evidence="2 3">
    <name type="scientific">Catenuloplanes niger</name>
    <dbReference type="NCBI Taxonomy" id="587534"/>
    <lineage>
        <taxon>Bacteria</taxon>
        <taxon>Bacillati</taxon>
        <taxon>Actinomycetota</taxon>
        <taxon>Actinomycetes</taxon>
        <taxon>Micromonosporales</taxon>
        <taxon>Micromonosporaceae</taxon>
        <taxon>Catenuloplanes</taxon>
    </lineage>
</organism>
<dbReference type="EMBL" id="JAVDYC010000001">
    <property type="protein sequence ID" value="MDR7327408.1"/>
    <property type="molecule type" value="Genomic_DNA"/>
</dbReference>
<dbReference type="AlphaFoldDB" id="A0AAE3ZWP4"/>
<keyword evidence="1" id="KW-0812">Transmembrane</keyword>
<keyword evidence="1" id="KW-0472">Membrane</keyword>
<gene>
    <name evidence="2" type="ORF">J2S44_007658</name>
</gene>
<feature type="transmembrane region" description="Helical" evidence="1">
    <location>
        <begin position="43"/>
        <end position="68"/>
    </location>
</feature>
<protein>
    <submittedName>
        <fullName evidence="2">Uncharacterized protein</fullName>
    </submittedName>
</protein>
<comment type="caution">
    <text evidence="2">The sequence shown here is derived from an EMBL/GenBank/DDBJ whole genome shotgun (WGS) entry which is preliminary data.</text>
</comment>
<accession>A0AAE3ZWP4</accession>
<evidence type="ECO:0000256" key="1">
    <source>
        <dbReference type="SAM" id="Phobius"/>
    </source>
</evidence>
<reference evidence="2 3" key="1">
    <citation type="submission" date="2023-07" db="EMBL/GenBank/DDBJ databases">
        <title>Sequencing the genomes of 1000 actinobacteria strains.</title>
        <authorList>
            <person name="Klenk H.-P."/>
        </authorList>
    </citation>
    <scope>NUCLEOTIDE SEQUENCE [LARGE SCALE GENOMIC DNA]</scope>
    <source>
        <strain evidence="2 3">DSM 44711</strain>
    </source>
</reference>
<evidence type="ECO:0000313" key="3">
    <source>
        <dbReference type="Proteomes" id="UP001183629"/>
    </source>
</evidence>
<keyword evidence="1" id="KW-1133">Transmembrane helix</keyword>
<dbReference type="RefSeq" id="WP_310424706.1">
    <property type="nucleotide sequence ID" value="NZ_JAVDYC010000001.1"/>
</dbReference>
<keyword evidence="3" id="KW-1185">Reference proteome</keyword>
<dbReference type="Proteomes" id="UP001183629">
    <property type="component" value="Unassembled WGS sequence"/>
</dbReference>